<evidence type="ECO:0000256" key="2">
    <source>
        <dbReference type="SAM" id="Phobius"/>
    </source>
</evidence>
<dbReference type="Gene3D" id="3.20.20.450">
    <property type="entry name" value="EAL domain"/>
    <property type="match status" value="1"/>
</dbReference>
<dbReference type="AlphaFoldDB" id="Q0G5V9"/>
<dbReference type="HOGENOM" id="CLU_000445_70_49_5"/>
<dbReference type="SMART" id="SM00267">
    <property type="entry name" value="GGDEF"/>
    <property type="match status" value="1"/>
</dbReference>
<dbReference type="InterPro" id="IPR043128">
    <property type="entry name" value="Rev_trsase/Diguanyl_cyclase"/>
</dbReference>
<dbReference type="Pfam" id="PF00563">
    <property type="entry name" value="EAL"/>
    <property type="match status" value="1"/>
</dbReference>
<protein>
    <recommendedName>
        <fullName evidence="7">Sensory box/GGDEF family protein</fullName>
    </recommendedName>
</protein>
<dbReference type="PROSITE" id="PS50887">
    <property type="entry name" value="GGDEF"/>
    <property type="match status" value="1"/>
</dbReference>
<dbReference type="CDD" id="cd01949">
    <property type="entry name" value="GGDEF"/>
    <property type="match status" value="1"/>
</dbReference>
<dbReference type="EMBL" id="AATP01000001">
    <property type="protein sequence ID" value="EAU42955.1"/>
    <property type="molecule type" value="Genomic_DNA"/>
</dbReference>
<dbReference type="SMART" id="SM00052">
    <property type="entry name" value="EAL"/>
    <property type="match status" value="1"/>
</dbReference>
<comment type="caution">
    <text evidence="5">The sequence shown here is derived from an EMBL/GenBank/DDBJ whole genome shotgun (WGS) entry which is preliminary data.</text>
</comment>
<dbReference type="RefSeq" id="WP_007066929.1">
    <property type="nucleotide sequence ID" value="NZ_DS022272.1"/>
</dbReference>
<accession>Q0G5V9</accession>
<dbReference type="SUPFAM" id="SSF141868">
    <property type="entry name" value="EAL domain-like"/>
    <property type="match status" value="1"/>
</dbReference>
<feature type="domain" description="GGDEF" evidence="4">
    <location>
        <begin position="272"/>
        <end position="406"/>
    </location>
</feature>
<dbReference type="PANTHER" id="PTHR44757">
    <property type="entry name" value="DIGUANYLATE CYCLASE DGCP"/>
    <property type="match status" value="1"/>
</dbReference>
<gene>
    <name evidence="5" type="ORF">FP2506_08936</name>
</gene>
<feature type="region of interest" description="Disordered" evidence="1">
    <location>
        <begin position="1"/>
        <end position="32"/>
    </location>
</feature>
<evidence type="ECO:0008006" key="7">
    <source>
        <dbReference type="Google" id="ProtNLM"/>
    </source>
</evidence>
<dbReference type="CDD" id="cd01948">
    <property type="entry name" value="EAL"/>
    <property type="match status" value="1"/>
</dbReference>
<dbReference type="InterPro" id="IPR029787">
    <property type="entry name" value="Nucleotide_cyclase"/>
</dbReference>
<dbReference type="PANTHER" id="PTHR44757:SF2">
    <property type="entry name" value="BIOFILM ARCHITECTURE MAINTENANCE PROTEIN MBAA"/>
    <property type="match status" value="1"/>
</dbReference>
<feature type="transmembrane region" description="Helical" evidence="2">
    <location>
        <begin position="59"/>
        <end position="79"/>
    </location>
</feature>
<proteinExistence type="predicted"/>
<dbReference type="InterPro" id="IPR001633">
    <property type="entry name" value="EAL_dom"/>
</dbReference>
<keyword evidence="2" id="KW-1133">Transmembrane helix</keyword>
<dbReference type="Proteomes" id="UP000004310">
    <property type="component" value="Unassembled WGS sequence"/>
</dbReference>
<dbReference type="NCBIfam" id="TIGR00254">
    <property type="entry name" value="GGDEF"/>
    <property type="match status" value="1"/>
</dbReference>
<keyword evidence="2" id="KW-0472">Membrane</keyword>
<organism evidence="5 6">
    <name type="scientific">Fulvimarina pelagi HTCC2506</name>
    <dbReference type="NCBI Taxonomy" id="314231"/>
    <lineage>
        <taxon>Bacteria</taxon>
        <taxon>Pseudomonadati</taxon>
        <taxon>Pseudomonadota</taxon>
        <taxon>Alphaproteobacteria</taxon>
        <taxon>Hyphomicrobiales</taxon>
        <taxon>Aurantimonadaceae</taxon>
        <taxon>Fulvimarina</taxon>
    </lineage>
</organism>
<evidence type="ECO:0000259" key="4">
    <source>
        <dbReference type="PROSITE" id="PS50887"/>
    </source>
</evidence>
<name>Q0G5V9_9HYPH</name>
<feature type="transmembrane region" description="Helical" evidence="2">
    <location>
        <begin position="215"/>
        <end position="237"/>
    </location>
</feature>
<feature type="compositionally biased region" description="Basic and acidic residues" evidence="1">
    <location>
        <begin position="17"/>
        <end position="32"/>
    </location>
</feature>
<dbReference type="Pfam" id="PF00990">
    <property type="entry name" value="GGDEF"/>
    <property type="match status" value="1"/>
</dbReference>
<evidence type="ECO:0000313" key="6">
    <source>
        <dbReference type="Proteomes" id="UP000004310"/>
    </source>
</evidence>
<dbReference type="InterPro" id="IPR000160">
    <property type="entry name" value="GGDEF_dom"/>
</dbReference>
<dbReference type="SUPFAM" id="SSF55073">
    <property type="entry name" value="Nucleotide cyclase"/>
    <property type="match status" value="1"/>
</dbReference>
<feature type="domain" description="EAL" evidence="3">
    <location>
        <begin position="415"/>
        <end position="665"/>
    </location>
</feature>
<sequence>MRDLGGGPAGQKIAGRSGRDATDKAEDRRDRPLLGSRKRFRVSIPSVSWLKILLRGDRLLRLVTVAIVCLAALTAGIVMDNQARLQSASDKFDPSASERLINDAFRLTLAVQHDVLNPTEALSDATGLYDRLRTRISQIKMKAASKGLSNYFNHVQSGIRALEPLIDLRLTEPNSIEVYENVYRVAADALQFNALYNEEAQDAVAAEQARLQASFLAIGAIVGIAIGLCVLLVWRIVVQNRRLARAVGLDGLTGIGNRVGFDRHVAGLPKDADCAIILFDLDNFKSINDGLGHHIGDELLRTVASRVREICHDDEFVCRIGGDEFAVVLSGKTAVARGEVACRHILQAIAVPIIIGKQRLDISASVGISKLPSPAGISIESLTRQADAALYAAKNAGRGRYRVYSEELASEPARAEPIHYDIDGAIRSGEIHVEFQPITCLKTGRTLGFESLSRWRHLGLGEIATPEIMPLAENNGAIFDLGLLVLEETCRNAAKWPETYFAAINVSPRELVDPSFLQRVSEIVVRHNIQPQRIEFEIAEPLFSGDEEELLNAIQTLRESGFSAALAKFGAGHSSLASIHHFPFDKIKIDRSLVAASETNERAADIVSLICKFAKSYGIKAGAEGIETLSQAERMREQGCDIGQGLLYDTPLSADDVEKLIREEQETSEKRWESVRLRLLERAA</sequence>
<keyword evidence="6" id="KW-1185">Reference proteome</keyword>
<evidence type="ECO:0000313" key="5">
    <source>
        <dbReference type="EMBL" id="EAU42955.1"/>
    </source>
</evidence>
<dbReference type="STRING" id="217511.GCA_001463845_00553"/>
<dbReference type="InterPro" id="IPR035919">
    <property type="entry name" value="EAL_sf"/>
</dbReference>
<evidence type="ECO:0000259" key="3">
    <source>
        <dbReference type="PROSITE" id="PS50883"/>
    </source>
</evidence>
<keyword evidence="2" id="KW-0812">Transmembrane</keyword>
<dbReference type="InterPro" id="IPR052155">
    <property type="entry name" value="Biofilm_reg_signaling"/>
</dbReference>
<dbReference type="eggNOG" id="COG5001">
    <property type="taxonomic scope" value="Bacteria"/>
</dbReference>
<reference evidence="5 6" key="1">
    <citation type="journal article" date="2010" name="J. Bacteriol.">
        <title>Genome sequence of Fulvimarina pelagi HTCC2506T, a Mn(II)-oxidizing alphaproteobacterium possessing an aerobic anoxygenic photosynthetic gene cluster and Xanthorhodopsin.</title>
        <authorList>
            <person name="Kang I."/>
            <person name="Oh H.M."/>
            <person name="Lim S.I."/>
            <person name="Ferriera S."/>
            <person name="Giovannoni S.J."/>
            <person name="Cho J.C."/>
        </authorList>
    </citation>
    <scope>NUCLEOTIDE SEQUENCE [LARGE SCALE GENOMIC DNA]</scope>
    <source>
        <strain evidence="5 6">HTCC2506</strain>
    </source>
</reference>
<evidence type="ECO:0000256" key="1">
    <source>
        <dbReference type="SAM" id="MobiDB-lite"/>
    </source>
</evidence>
<dbReference type="Gene3D" id="3.30.70.270">
    <property type="match status" value="1"/>
</dbReference>
<dbReference type="PROSITE" id="PS50883">
    <property type="entry name" value="EAL"/>
    <property type="match status" value="1"/>
</dbReference>